<comment type="caution">
    <text evidence="4">The sequence shown here is derived from an EMBL/GenBank/DDBJ whole genome shotgun (WGS) entry which is preliminary data.</text>
</comment>
<evidence type="ECO:0000256" key="1">
    <source>
        <dbReference type="SAM" id="SignalP"/>
    </source>
</evidence>
<dbReference type="InterPro" id="IPR001375">
    <property type="entry name" value="Peptidase_S9_cat"/>
</dbReference>
<gene>
    <name evidence="4" type="ORF">ACFQ3Q_02795</name>
</gene>
<evidence type="ECO:0000259" key="2">
    <source>
        <dbReference type="Pfam" id="PF00326"/>
    </source>
</evidence>
<evidence type="ECO:0000259" key="3">
    <source>
        <dbReference type="Pfam" id="PF00930"/>
    </source>
</evidence>
<dbReference type="InterPro" id="IPR002469">
    <property type="entry name" value="Peptidase_S9B_N"/>
</dbReference>
<dbReference type="InterPro" id="IPR050278">
    <property type="entry name" value="Serine_Prot_S9B/DPPIV"/>
</dbReference>
<proteinExistence type="predicted"/>
<dbReference type="Gene3D" id="2.140.10.30">
    <property type="entry name" value="Dipeptidylpeptidase IV, N-terminal domain"/>
    <property type="match status" value="1"/>
</dbReference>
<feature type="chain" id="PRO_5046282216" evidence="1">
    <location>
        <begin position="21"/>
        <end position="798"/>
    </location>
</feature>
<feature type="domain" description="Peptidase S9 prolyl oligopeptidase catalytic" evidence="2">
    <location>
        <begin position="591"/>
        <end position="786"/>
    </location>
</feature>
<dbReference type="Pfam" id="PF00326">
    <property type="entry name" value="Peptidase_S9"/>
    <property type="match status" value="1"/>
</dbReference>
<keyword evidence="5" id="KW-1185">Reference proteome</keyword>
<dbReference type="RefSeq" id="WP_380742699.1">
    <property type="nucleotide sequence ID" value="NZ_JBHTLI010000001.1"/>
</dbReference>
<dbReference type="EMBL" id="JBHTLI010000001">
    <property type="protein sequence ID" value="MFD1094666.1"/>
    <property type="molecule type" value="Genomic_DNA"/>
</dbReference>
<feature type="signal peptide" evidence="1">
    <location>
        <begin position="1"/>
        <end position="20"/>
    </location>
</feature>
<organism evidence="4 5">
    <name type="scientific">Salegentibacter chungangensis</name>
    <dbReference type="NCBI Taxonomy" id="1335724"/>
    <lineage>
        <taxon>Bacteria</taxon>
        <taxon>Pseudomonadati</taxon>
        <taxon>Bacteroidota</taxon>
        <taxon>Flavobacteriia</taxon>
        <taxon>Flavobacteriales</taxon>
        <taxon>Flavobacteriaceae</taxon>
        <taxon>Salegentibacter</taxon>
    </lineage>
</organism>
<dbReference type="SUPFAM" id="SSF53474">
    <property type="entry name" value="alpha/beta-Hydrolases"/>
    <property type="match status" value="1"/>
</dbReference>
<dbReference type="SUPFAM" id="SSF82171">
    <property type="entry name" value="DPP6 N-terminal domain-like"/>
    <property type="match status" value="1"/>
</dbReference>
<protein>
    <submittedName>
        <fullName evidence="4">Prolyl oligopeptidase family serine peptidase</fullName>
    </submittedName>
</protein>
<dbReference type="Gene3D" id="3.40.50.1820">
    <property type="entry name" value="alpha/beta hydrolase"/>
    <property type="match status" value="1"/>
</dbReference>
<evidence type="ECO:0000313" key="5">
    <source>
        <dbReference type="Proteomes" id="UP001597131"/>
    </source>
</evidence>
<dbReference type="PANTHER" id="PTHR11731">
    <property type="entry name" value="PROTEASE FAMILY S9B,C DIPEPTIDYL-PEPTIDASE IV-RELATED"/>
    <property type="match status" value="1"/>
</dbReference>
<dbReference type="Pfam" id="PF00930">
    <property type="entry name" value="DPPIV_N"/>
    <property type="match status" value="1"/>
</dbReference>
<keyword evidence="1" id="KW-0732">Signal</keyword>
<reference evidence="5" key="1">
    <citation type="journal article" date="2019" name="Int. J. Syst. Evol. Microbiol.">
        <title>The Global Catalogue of Microorganisms (GCM) 10K type strain sequencing project: providing services to taxonomists for standard genome sequencing and annotation.</title>
        <authorList>
            <consortium name="The Broad Institute Genomics Platform"/>
            <consortium name="The Broad Institute Genome Sequencing Center for Infectious Disease"/>
            <person name="Wu L."/>
            <person name="Ma J."/>
        </authorList>
    </citation>
    <scope>NUCLEOTIDE SEQUENCE [LARGE SCALE GENOMIC DNA]</scope>
    <source>
        <strain evidence="5">CCUG 64793</strain>
    </source>
</reference>
<name>A0ABW3NPB1_9FLAO</name>
<evidence type="ECO:0000313" key="4">
    <source>
        <dbReference type="EMBL" id="MFD1094666.1"/>
    </source>
</evidence>
<sequence>MNKYLLIVFFTVLGLSPGFAQKSDLSVKKIMQDPQWVGTFPENVKWGIQSENIYFDYNLEKDPEDSLYKISLNTTDKIIKVSPEEKKSLIPNSGDFNDARSKKLFTENGELMIYDMNSEKRKSLLNLGGNISNPEFMEDEDRISFTFRNNAYIYNLKNGSIQKLTNILKGSEKEQKEKELSEKEKFLEEENLQLLSVVRERKDKKESTKAYKESVTGKEAFSFYLNKKRLSGMQISPKGDFVTFRLIKSERGKSTNVPNYVDESGYTEDLPARSKVGENKTSLELAIYNIKNDSVYFIKTDELPGIKALPDYVKDYPEKDWEEKVRDVVPSGAVFSENGEKAIVNLRSTDNKDRWIAEIDLQTGNLKTLDHQRDEAWLAGPGVGYTYWGGETLGWLPDNKHIYFQSEETGYSHLYLLNVENGKKKALTEGEFEVYKPQLSNNKKSWYLTTSEVGPGERHFYRMPVMGGKMEKLTRMTGNNEVSLSPDEKYMAIRHSFSNKPWELYLKKTSPGAEAKQLTSGQSEAFSSYNWRNPELIKFEARDGAMVPARLFLPEKEVKNDAAVVFVHGAGYLQNAHKWWSRYFREYMFHNLLTDLGYTVIDIDYRGSAGYGRDWRTGIYRHMGGKDLTDQVDGVKYLIENHNIDPEKVGIYGGSYGGFITLMGMFTKADTFKAGAALRSVTDWAHYNHGYTSNILNEPSQDPIAYRRSSPIYFAEGLEGDLLIAHGMVDVNVHFQDVVRLAQRLIELGKEDWEMAVYPVEDHGFVEPSSWTDEYRRILELFNQSLLEENNAEASNPN</sequence>
<dbReference type="PANTHER" id="PTHR11731:SF193">
    <property type="entry name" value="DIPEPTIDYL PEPTIDASE 9"/>
    <property type="match status" value="1"/>
</dbReference>
<dbReference type="InterPro" id="IPR029058">
    <property type="entry name" value="AB_hydrolase_fold"/>
</dbReference>
<feature type="domain" description="Dipeptidylpeptidase IV N-terminal" evidence="3">
    <location>
        <begin position="230"/>
        <end position="501"/>
    </location>
</feature>
<dbReference type="Proteomes" id="UP001597131">
    <property type="component" value="Unassembled WGS sequence"/>
</dbReference>
<accession>A0ABW3NPB1</accession>